<dbReference type="Pfam" id="PF02441">
    <property type="entry name" value="Flavoprotein"/>
    <property type="match status" value="1"/>
</dbReference>
<protein>
    <submittedName>
        <fullName evidence="2">Flavoprotein</fullName>
    </submittedName>
</protein>
<comment type="caution">
    <text evidence="2">The sequence shown here is derived from an EMBL/GenBank/DDBJ whole genome shotgun (WGS) entry which is preliminary data.</text>
</comment>
<feature type="domain" description="Flavoprotein" evidence="1">
    <location>
        <begin position="18"/>
        <end position="144"/>
    </location>
</feature>
<dbReference type="SUPFAM" id="SSF52507">
    <property type="entry name" value="Homo-oligomeric flavin-containing Cys decarboxylases, HFCD"/>
    <property type="match status" value="1"/>
</dbReference>
<dbReference type="EMBL" id="JZWV01000479">
    <property type="protein sequence ID" value="KJY31624.1"/>
    <property type="molecule type" value="Genomic_DNA"/>
</dbReference>
<evidence type="ECO:0000313" key="2">
    <source>
        <dbReference type="EMBL" id="KJY31624.1"/>
    </source>
</evidence>
<dbReference type="OrthoDB" id="161343at2"/>
<proteinExistence type="predicted"/>
<evidence type="ECO:0000259" key="1">
    <source>
        <dbReference type="Pfam" id="PF02441"/>
    </source>
</evidence>
<dbReference type="InterPro" id="IPR003382">
    <property type="entry name" value="Flavoprotein"/>
</dbReference>
<gene>
    <name evidence="2" type="ORF">VR44_17750</name>
</gene>
<name>A0A0F4JCT5_9ACTN</name>
<dbReference type="InterPro" id="IPR036551">
    <property type="entry name" value="Flavin_trans-like"/>
</dbReference>
<reference evidence="2 3" key="1">
    <citation type="submission" date="2015-02" db="EMBL/GenBank/DDBJ databases">
        <authorList>
            <person name="Ju K.-S."/>
            <person name="Doroghazi J.R."/>
            <person name="Metcalf W."/>
        </authorList>
    </citation>
    <scope>NUCLEOTIDE SEQUENCE [LARGE SCALE GENOMIC DNA]</scope>
    <source>
        <strain evidence="2 3">NRRL ISP-5550</strain>
    </source>
</reference>
<dbReference type="Proteomes" id="UP000033551">
    <property type="component" value="Unassembled WGS sequence"/>
</dbReference>
<evidence type="ECO:0000313" key="3">
    <source>
        <dbReference type="Proteomes" id="UP000033551"/>
    </source>
</evidence>
<dbReference type="RefSeq" id="WP_045948492.1">
    <property type="nucleotide sequence ID" value="NZ_JZWV01000479.1"/>
</dbReference>
<dbReference type="GO" id="GO:0003824">
    <property type="term" value="F:catalytic activity"/>
    <property type="evidence" value="ECO:0007669"/>
    <property type="project" value="InterPro"/>
</dbReference>
<accession>A0A0F4JCT5</accession>
<keyword evidence="3" id="KW-1185">Reference proteome</keyword>
<organism evidence="2 3">
    <name type="scientific">Streptomyces katrae</name>
    <dbReference type="NCBI Taxonomy" id="68223"/>
    <lineage>
        <taxon>Bacteria</taxon>
        <taxon>Bacillati</taxon>
        <taxon>Actinomycetota</taxon>
        <taxon>Actinomycetes</taxon>
        <taxon>Kitasatosporales</taxon>
        <taxon>Streptomycetaceae</taxon>
        <taxon>Streptomyces</taxon>
    </lineage>
</organism>
<dbReference type="Gene3D" id="3.40.50.1950">
    <property type="entry name" value="Flavin prenyltransferase-like"/>
    <property type="match status" value="1"/>
</dbReference>
<sequence length="189" mass="20087">MTRTLYVISCAAPPARHVTTGIKAAQARGWDVALVLTPAAHRWSVEEAGGDSELDAWRALTGHPVRHTYKLPSQSDVLPDPDALLVAPATLNTTTKWAAGHADTLALGLITEALGMPHRPVVALPYINAAQAQHPALAPAIATLRGAGVRYLLDDGTGPGFRPHPPKHGNVDAYPWDLALDTLDEPRTT</sequence>
<dbReference type="AlphaFoldDB" id="A0A0F4JCT5"/>